<dbReference type="EMBL" id="MWMI01000001">
    <property type="protein sequence ID" value="RIB35558.1"/>
    <property type="molecule type" value="Genomic_DNA"/>
</dbReference>
<dbReference type="AlphaFoldDB" id="A0A397WNC7"/>
<dbReference type="InterPro" id="IPR055545">
    <property type="entry name" value="DUF7121"/>
</dbReference>
<accession>A0A397WNC7</accession>
<keyword evidence="1" id="KW-0175">Coiled coil</keyword>
<proteinExistence type="predicted"/>
<evidence type="ECO:0000313" key="2">
    <source>
        <dbReference type="EMBL" id="RIB35558.1"/>
    </source>
</evidence>
<comment type="caution">
    <text evidence="2">The sequence shown here is derived from an EMBL/GenBank/DDBJ whole genome shotgun (WGS) entry which is preliminary data.</text>
</comment>
<feature type="coiled-coil region" evidence="1">
    <location>
        <begin position="18"/>
        <end position="121"/>
    </location>
</feature>
<name>A0A397WNC7_9ARCH</name>
<sequence>MAELTRIYREIIVSRKELAKLGEEKKELYEKKKQLYTEIKDLVERLKKLRQKRQEYTSTIDKLMEERAKTLEAIDKLKKEISVYDQRTKEINKNKDLIDNINKYKKELETLENVLQTEILSYSQEKKIWYRIKYLRKLLGKYEELSIFLKELDEKRKEMSALKSKLVIIGTNIKKNIEERKKIKEEIKKIKEELKKKIDEYNQIKNKITEIKQKISEIEKKMEDLLSKYVTNIEKSEDISIESKDKEEILQAYNQIQEKIMNGGEITMEEILILQKYEILKKRGII</sequence>
<dbReference type="Pfam" id="PF23435">
    <property type="entry name" value="DUF7121"/>
    <property type="match status" value="1"/>
</dbReference>
<organism evidence="2 3">
    <name type="scientific">Candidatus Nanoclepta minutus</name>
    <dbReference type="NCBI Taxonomy" id="1940235"/>
    <lineage>
        <taxon>Archaea</taxon>
        <taxon>Nanobdellota</taxon>
        <taxon>Candidatus Nanoclepta</taxon>
    </lineage>
</organism>
<dbReference type="Proteomes" id="UP000266622">
    <property type="component" value="Unassembled WGS sequence"/>
</dbReference>
<feature type="coiled-coil region" evidence="1">
    <location>
        <begin position="145"/>
        <end position="228"/>
    </location>
</feature>
<reference evidence="2 3" key="1">
    <citation type="journal article" date="2018" name="Syst. Appl. Microbiol.">
        <title>A new symbiotic nanoarchaeote (Candidatus Nanoclepta minutus) and its host (Zestosphaera tikiterensis gen. nov., sp. nov.) from a New Zealand hot spring.</title>
        <authorList>
            <person name="St John E."/>
            <person name="Liu Y."/>
            <person name="Podar M."/>
            <person name="Stott M.B."/>
            <person name="Meneghin J."/>
            <person name="Chen Z."/>
            <person name="Lagutin K."/>
            <person name="Mitchell K."/>
            <person name="Reysenbach A.L."/>
        </authorList>
    </citation>
    <scope>NUCLEOTIDE SEQUENCE [LARGE SCALE GENOMIC DNA]</scope>
    <source>
        <strain evidence="2">NZ3</strain>
    </source>
</reference>
<evidence type="ECO:0000313" key="3">
    <source>
        <dbReference type="Proteomes" id="UP000266622"/>
    </source>
</evidence>
<gene>
    <name evidence="2" type="ORF">BXU00_00415</name>
</gene>
<evidence type="ECO:0000256" key="1">
    <source>
        <dbReference type="SAM" id="Coils"/>
    </source>
</evidence>
<protein>
    <submittedName>
        <fullName evidence="2">Uncharacterized protein</fullName>
    </submittedName>
</protein>